<dbReference type="Pfam" id="PF13191">
    <property type="entry name" value="AAA_16"/>
    <property type="match status" value="1"/>
</dbReference>
<dbReference type="Gene3D" id="3.40.50.300">
    <property type="entry name" value="P-loop containing nucleotide triphosphate hydrolases"/>
    <property type="match status" value="1"/>
</dbReference>
<name>A0ABW2AP29_9MICO</name>
<organism evidence="4 5">
    <name type="scientific">Branchiibius cervicis</name>
    <dbReference type="NCBI Taxonomy" id="908252"/>
    <lineage>
        <taxon>Bacteria</taxon>
        <taxon>Bacillati</taxon>
        <taxon>Actinomycetota</taxon>
        <taxon>Actinomycetes</taxon>
        <taxon>Micrococcales</taxon>
        <taxon>Dermacoccaceae</taxon>
        <taxon>Branchiibius</taxon>
    </lineage>
</organism>
<dbReference type="RefSeq" id="WP_377820130.1">
    <property type="nucleotide sequence ID" value="NZ_JBHSWJ010000002.1"/>
</dbReference>
<evidence type="ECO:0000313" key="5">
    <source>
        <dbReference type="Proteomes" id="UP001596356"/>
    </source>
</evidence>
<dbReference type="PANTHER" id="PTHR16305:SF35">
    <property type="entry name" value="TRANSCRIPTIONAL ACTIVATOR DOMAIN"/>
    <property type="match status" value="1"/>
</dbReference>
<evidence type="ECO:0000256" key="1">
    <source>
        <dbReference type="ARBA" id="ARBA00022741"/>
    </source>
</evidence>
<dbReference type="PANTHER" id="PTHR16305">
    <property type="entry name" value="TESTICULAR SOLUBLE ADENYLYL CYCLASE"/>
    <property type="match status" value="1"/>
</dbReference>
<dbReference type="EMBL" id="JBHSWJ010000002">
    <property type="protein sequence ID" value="MFC6712659.1"/>
    <property type="molecule type" value="Genomic_DNA"/>
</dbReference>
<keyword evidence="1" id="KW-0547">Nucleotide-binding</keyword>
<reference evidence="5" key="1">
    <citation type="journal article" date="2019" name="Int. J. Syst. Evol. Microbiol.">
        <title>The Global Catalogue of Microorganisms (GCM) 10K type strain sequencing project: providing services to taxonomists for standard genome sequencing and annotation.</title>
        <authorList>
            <consortium name="The Broad Institute Genomics Platform"/>
            <consortium name="The Broad Institute Genome Sequencing Center for Infectious Disease"/>
            <person name="Wu L."/>
            <person name="Ma J."/>
        </authorList>
    </citation>
    <scope>NUCLEOTIDE SEQUENCE [LARGE SCALE GENOMIC DNA]</scope>
    <source>
        <strain evidence="5">NBRC 106593</strain>
    </source>
</reference>
<proteinExistence type="predicted"/>
<evidence type="ECO:0000259" key="3">
    <source>
        <dbReference type="Pfam" id="PF13191"/>
    </source>
</evidence>
<dbReference type="Proteomes" id="UP001596356">
    <property type="component" value="Unassembled WGS sequence"/>
</dbReference>
<dbReference type="InterPro" id="IPR041664">
    <property type="entry name" value="AAA_16"/>
</dbReference>
<protein>
    <submittedName>
        <fullName evidence="4">AAA family ATPase</fullName>
    </submittedName>
</protein>
<keyword evidence="5" id="KW-1185">Reference proteome</keyword>
<sequence length="375" mass="39817">MNPPTGTTVGRETERAVLDDAARAAADARPQVVVIEGEAGVGKSSLVRAAIADLDSFTVLRVDADELATHTSMWLVAQLGEFDSRTPLGAGQELLALLGERQSDGPVLLVIEDLHWADAISSAVLSTALRRLTMGDRVLAVVTTRPGGLPPDSPWRRLVDDPDRGRHLLVGALSVSEVGDMAAAHGVLLGPNAAARLHHQTGGLALHVRTLLTELGPADLNGVAPLPAPRSLSQSVEGRVQSLPEQARRLVEALAVAGGAAGLIELGTAMGVADGPRIRPPPSPMQCAAASWPTHLAIRCTACGLSTRSTELPSTTTSHRRDDGTCIWRGQRRRLTPRGGFITALRRPTVSTPIWRPNWMGSRRAPLIRHWLVPI</sequence>
<comment type="caution">
    <text evidence="4">The sequence shown here is derived from an EMBL/GenBank/DDBJ whole genome shotgun (WGS) entry which is preliminary data.</text>
</comment>
<evidence type="ECO:0000256" key="2">
    <source>
        <dbReference type="ARBA" id="ARBA00022840"/>
    </source>
</evidence>
<feature type="domain" description="Orc1-like AAA ATPase" evidence="3">
    <location>
        <begin position="9"/>
        <end position="139"/>
    </location>
</feature>
<evidence type="ECO:0000313" key="4">
    <source>
        <dbReference type="EMBL" id="MFC6712659.1"/>
    </source>
</evidence>
<dbReference type="InterPro" id="IPR027417">
    <property type="entry name" value="P-loop_NTPase"/>
</dbReference>
<accession>A0ABW2AP29</accession>
<keyword evidence="2" id="KW-0067">ATP-binding</keyword>
<gene>
    <name evidence="4" type="ORF">ACFQBT_01855</name>
</gene>
<dbReference type="SUPFAM" id="SSF52540">
    <property type="entry name" value="P-loop containing nucleoside triphosphate hydrolases"/>
    <property type="match status" value="1"/>
</dbReference>